<evidence type="ECO:0000313" key="9">
    <source>
        <dbReference type="EMBL" id="CAG6683058.1"/>
    </source>
</evidence>
<evidence type="ECO:0000256" key="2">
    <source>
        <dbReference type="ARBA" id="ARBA00012732"/>
    </source>
</evidence>
<dbReference type="Gene3D" id="1.10.530.10">
    <property type="match status" value="1"/>
</dbReference>
<feature type="chain" id="PRO_5033671893" description="lysozyme" evidence="7">
    <location>
        <begin position="26"/>
        <end position="159"/>
    </location>
</feature>
<dbReference type="PANTHER" id="PTHR11407">
    <property type="entry name" value="LYSOZYME C"/>
    <property type="match status" value="1"/>
</dbReference>
<dbReference type="PROSITE" id="PS00128">
    <property type="entry name" value="GLYCOSYL_HYDROL_F22_1"/>
    <property type="match status" value="1"/>
</dbReference>
<dbReference type="InterPro" id="IPR001916">
    <property type="entry name" value="Glyco_hydro_22"/>
</dbReference>
<keyword evidence="5" id="KW-0378">Hydrolase</keyword>
<reference evidence="9" key="1">
    <citation type="submission" date="2021-05" db="EMBL/GenBank/DDBJ databases">
        <authorList>
            <person name="Alioto T."/>
            <person name="Alioto T."/>
            <person name="Gomez Garrido J."/>
        </authorList>
    </citation>
    <scope>NUCLEOTIDE SEQUENCE</scope>
</reference>
<dbReference type="PRINTS" id="PR00135">
    <property type="entry name" value="LYZLACT"/>
</dbReference>
<dbReference type="GO" id="GO:0031640">
    <property type="term" value="P:killing of cells of another organism"/>
    <property type="evidence" value="ECO:0007669"/>
    <property type="project" value="UniProtKB-KW"/>
</dbReference>
<dbReference type="AlphaFoldDB" id="A0A8D8X5F8"/>
<dbReference type="GO" id="GO:0003796">
    <property type="term" value="F:lysozyme activity"/>
    <property type="evidence" value="ECO:0007669"/>
    <property type="project" value="UniProtKB-EC"/>
</dbReference>
<dbReference type="InterPro" id="IPR019799">
    <property type="entry name" value="Glyco_hydro_22_CS"/>
</dbReference>
<evidence type="ECO:0000256" key="6">
    <source>
        <dbReference type="RuleBase" id="RU004440"/>
    </source>
</evidence>
<proteinExistence type="inferred from homology"/>
<organism evidence="9">
    <name type="scientific">Cacopsylla melanoneura</name>
    <dbReference type="NCBI Taxonomy" id="428564"/>
    <lineage>
        <taxon>Eukaryota</taxon>
        <taxon>Metazoa</taxon>
        <taxon>Ecdysozoa</taxon>
        <taxon>Arthropoda</taxon>
        <taxon>Hexapoda</taxon>
        <taxon>Insecta</taxon>
        <taxon>Pterygota</taxon>
        <taxon>Neoptera</taxon>
        <taxon>Paraneoptera</taxon>
        <taxon>Hemiptera</taxon>
        <taxon>Sternorrhyncha</taxon>
        <taxon>Psylloidea</taxon>
        <taxon>Psyllidae</taxon>
        <taxon>Psyllinae</taxon>
        <taxon>Cacopsylla</taxon>
    </lineage>
</organism>
<sequence length="159" mass="17284">MSPLSLTILLTVLMTCTLLPHQIESKTFGACELAQYLAGKSEIKKQDIPPWVCIATVASNRNSDKISMPDINGISDHGIFQINQVYWCTASGPAGKGCNSTCAAFEDDDISDDVDCVAHIYALRKMDGHDGFSAWMSAYGDSCSSPEKVNAYLEKCYCP</sequence>
<dbReference type="SMART" id="SM00263">
    <property type="entry name" value="LYZ1"/>
    <property type="match status" value="1"/>
</dbReference>
<dbReference type="InterPro" id="IPR023346">
    <property type="entry name" value="Lysozyme-like_dom_sf"/>
</dbReference>
<dbReference type="PANTHER" id="PTHR11407:SF63">
    <property type="entry name" value="LYSOZYME C"/>
    <property type="match status" value="1"/>
</dbReference>
<dbReference type="EC" id="3.2.1.17" evidence="2"/>
<keyword evidence="3" id="KW-0081">Bacteriolytic enzyme</keyword>
<comment type="similarity">
    <text evidence="6">Belongs to the glycosyl hydrolase 22 family.</text>
</comment>
<dbReference type="EMBL" id="HBUF01261678">
    <property type="protein sequence ID" value="CAG6683056.1"/>
    <property type="molecule type" value="Transcribed_RNA"/>
</dbReference>
<keyword evidence="4" id="KW-1015">Disulfide bond</keyword>
<dbReference type="Pfam" id="PF00062">
    <property type="entry name" value="Lys"/>
    <property type="match status" value="1"/>
</dbReference>
<protein>
    <recommendedName>
        <fullName evidence="2">lysozyme</fullName>
        <ecNumber evidence="2">3.2.1.17</ecNumber>
    </recommendedName>
</protein>
<evidence type="ECO:0000256" key="1">
    <source>
        <dbReference type="ARBA" id="ARBA00000632"/>
    </source>
</evidence>
<evidence type="ECO:0000256" key="3">
    <source>
        <dbReference type="ARBA" id="ARBA00022638"/>
    </source>
</evidence>
<comment type="catalytic activity">
    <reaction evidence="1">
        <text>Hydrolysis of (1-&gt;4)-beta-linkages between N-acetylmuramic acid and N-acetyl-D-glucosamine residues in a peptidoglycan and between N-acetyl-D-glucosamine residues in chitodextrins.</text>
        <dbReference type="EC" id="3.2.1.17"/>
    </reaction>
</comment>
<dbReference type="GO" id="GO:0042742">
    <property type="term" value="P:defense response to bacterium"/>
    <property type="evidence" value="ECO:0007669"/>
    <property type="project" value="UniProtKB-KW"/>
</dbReference>
<keyword evidence="3" id="KW-0929">Antimicrobial</keyword>
<feature type="domain" description="Glycosyl hydrolases family 22 (GH22)" evidence="8">
    <location>
        <begin position="98"/>
        <end position="116"/>
    </location>
</feature>
<evidence type="ECO:0000256" key="7">
    <source>
        <dbReference type="SAM" id="SignalP"/>
    </source>
</evidence>
<keyword evidence="5" id="KW-0326">Glycosidase</keyword>
<keyword evidence="7" id="KW-0732">Signal</keyword>
<dbReference type="SUPFAM" id="SSF53955">
    <property type="entry name" value="Lysozyme-like"/>
    <property type="match status" value="1"/>
</dbReference>
<accession>A0A8D8X5F8</accession>
<name>A0A8D8X5F8_9HEMI</name>
<evidence type="ECO:0000256" key="5">
    <source>
        <dbReference type="ARBA" id="ARBA00023295"/>
    </source>
</evidence>
<evidence type="ECO:0000259" key="8">
    <source>
        <dbReference type="PROSITE" id="PS00128"/>
    </source>
</evidence>
<dbReference type="EMBL" id="HBUF01261679">
    <property type="protein sequence ID" value="CAG6683058.1"/>
    <property type="molecule type" value="Transcribed_RNA"/>
</dbReference>
<feature type="signal peptide" evidence="7">
    <location>
        <begin position="1"/>
        <end position="25"/>
    </location>
</feature>
<dbReference type="PROSITE" id="PS51348">
    <property type="entry name" value="GLYCOSYL_HYDROL_F22_2"/>
    <property type="match status" value="1"/>
</dbReference>
<dbReference type="EMBL" id="HBUF01261677">
    <property type="protein sequence ID" value="CAG6683054.1"/>
    <property type="molecule type" value="Transcribed_RNA"/>
</dbReference>
<evidence type="ECO:0000256" key="4">
    <source>
        <dbReference type="ARBA" id="ARBA00023157"/>
    </source>
</evidence>